<proteinExistence type="predicted"/>
<dbReference type="InterPro" id="IPR023393">
    <property type="entry name" value="START-like_dom_sf"/>
</dbReference>
<dbReference type="OrthoDB" id="9810827at2"/>
<reference evidence="2" key="1">
    <citation type="submission" date="2017-06" db="EMBL/GenBank/DDBJ databases">
        <authorList>
            <person name="Varghese N."/>
            <person name="Submissions S."/>
        </authorList>
    </citation>
    <scope>NUCLEOTIDE SEQUENCE [LARGE SCALE GENOMIC DNA]</scope>
    <source>
        <strain evidence="2">DSM 46839</strain>
    </source>
</reference>
<dbReference type="AlphaFoldDB" id="A0A239J339"/>
<organism evidence="1 2">
    <name type="scientific">Geodermatophilus pulveris</name>
    <dbReference type="NCBI Taxonomy" id="1564159"/>
    <lineage>
        <taxon>Bacteria</taxon>
        <taxon>Bacillati</taxon>
        <taxon>Actinomycetota</taxon>
        <taxon>Actinomycetes</taxon>
        <taxon>Geodermatophilales</taxon>
        <taxon>Geodermatophilaceae</taxon>
        <taxon>Geodermatophilus</taxon>
    </lineage>
</organism>
<evidence type="ECO:0000313" key="1">
    <source>
        <dbReference type="EMBL" id="SNT00247.1"/>
    </source>
</evidence>
<accession>A0A239J339</accession>
<dbReference type="EMBL" id="FZOO01000012">
    <property type="protein sequence ID" value="SNT00247.1"/>
    <property type="molecule type" value="Genomic_DNA"/>
</dbReference>
<dbReference type="Pfam" id="PF10604">
    <property type="entry name" value="Polyketide_cyc2"/>
    <property type="match status" value="1"/>
</dbReference>
<evidence type="ECO:0008006" key="3">
    <source>
        <dbReference type="Google" id="ProtNLM"/>
    </source>
</evidence>
<dbReference type="Proteomes" id="UP000198373">
    <property type="component" value="Unassembled WGS sequence"/>
</dbReference>
<dbReference type="SUPFAM" id="SSF55961">
    <property type="entry name" value="Bet v1-like"/>
    <property type="match status" value="1"/>
</dbReference>
<gene>
    <name evidence="1" type="ORF">SAMN06893096_112113</name>
</gene>
<dbReference type="CDD" id="cd07822">
    <property type="entry name" value="SRPBCC_4"/>
    <property type="match status" value="1"/>
</dbReference>
<protein>
    <recommendedName>
        <fullName evidence="3">Polyketide cyclase / dehydrase and lipid transport</fullName>
    </recommendedName>
</protein>
<keyword evidence="2" id="KW-1185">Reference proteome</keyword>
<evidence type="ECO:0000313" key="2">
    <source>
        <dbReference type="Proteomes" id="UP000198373"/>
    </source>
</evidence>
<name>A0A239J339_9ACTN</name>
<dbReference type="Gene3D" id="3.30.530.20">
    <property type="match status" value="1"/>
</dbReference>
<sequence length="165" mass="18225">MVVPDTDLTTVRWPGEGGDVRSFEAATRIDAGPEQVWALLVDVGSWRDWDSGVDRVEGRVALGERLTLYATMIRSRPFRVVVTELRPREVMRWRGGLPLGLAVIERTYSLAGQDDGGTLLTVREDHTGPLAGLLGRSTPDLNPSFRHFCAGLKARAEGRTSRPTR</sequence>
<dbReference type="InterPro" id="IPR019587">
    <property type="entry name" value="Polyketide_cyclase/dehydratase"/>
</dbReference>